<evidence type="ECO:0000313" key="2">
    <source>
        <dbReference type="EMBL" id="KAF2820838.1"/>
    </source>
</evidence>
<sequence>MEQAFVIIMGCAPTLSSITKLDIPFVSSLGASIKKLVLSRGSGSRTEASSGLGQSKSGIYYELGIAGKTASDVQASSKSTRSQTESNAPGTVRRTDQFEVRSDRVSGATVSVLPPSQIPLLTRPDKTKNGEWINPHGLLETTQLTYIIDDANVYQKLVHFDTVRKHIAPSDMRRLAAATAEETELAFHDI</sequence>
<organism evidence="2 3">
    <name type="scientific">Ophiobolus disseminans</name>
    <dbReference type="NCBI Taxonomy" id="1469910"/>
    <lineage>
        <taxon>Eukaryota</taxon>
        <taxon>Fungi</taxon>
        <taxon>Dikarya</taxon>
        <taxon>Ascomycota</taxon>
        <taxon>Pezizomycotina</taxon>
        <taxon>Dothideomycetes</taxon>
        <taxon>Pleosporomycetidae</taxon>
        <taxon>Pleosporales</taxon>
        <taxon>Pleosporineae</taxon>
        <taxon>Phaeosphaeriaceae</taxon>
        <taxon>Ophiobolus</taxon>
    </lineage>
</organism>
<proteinExistence type="predicted"/>
<reference evidence="2" key="1">
    <citation type="journal article" date="2020" name="Stud. Mycol.">
        <title>101 Dothideomycetes genomes: a test case for predicting lifestyles and emergence of pathogens.</title>
        <authorList>
            <person name="Haridas S."/>
            <person name="Albert R."/>
            <person name="Binder M."/>
            <person name="Bloem J."/>
            <person name="Labutti K."/>
            <person name="Salamov A."/>
            <person name="Andreopoulos B."/>
            <person name="Baker S."/>
            <person name="Barry K."/>
            <person name="Bills G."/>
            <person name="Bluhm B."/>
            <person name="Cannon C."/>
            <person name="Castanera R."/>
            <person name="Culley D."/>
            <person name="Daum C."/>
            <person name="Ezra D."/>
            <person name="Gonzalez J."/>
            <person name="Henrissat B."/>
            <person name="Kuo A."/>
            <person name="Liang C."/>
            <person name="Lipzen A."/>
            <person name="Lutzoni F."/>
            <person name="Magnuson J."/>
            <person name="Mondo S."/>
            <person name="Nolan M."/>
            <person name="Ohm R."/>
            <person name="Pangilinan J."/>
            <person name="Park H.-J."/>
            <person name="Ramirez L."/>
            <person name="Alfaro M."/>
            <person name="Sun H."/>
            <person name="Tritt A."/>
            <person name="Yoshinaga Y."/>
            <person name="Zwiers L.-H."/>
            <person name="Turgeon B."/>
            <person name="Goodwin S."/>
            <person name="Spatafora J."/>
            <person name="Crous P."/>
            <person name="Grigoriev I."/>
        </authorList>
    </citation>
    <scope>NUCLEOTIDE SEQUENCE</scope>
    <source>
        <strain evidence="2">CBS 113818</strain>
    </source>
</reference>
<feature type="compositionally biased region" description="Polar residues" evidence="1">
    <location>
        <begin position="72"/>
        <end position="89"/>
    </location>
</feature>
<name>A0A6A6ZIX2_9PLEO</name>
<dbReference type="OrthoDB" id="3934549at2759"/>
<gene>
    <name evidence="2" type="ORF">CC86DRAFT_411673</name>
</gene>
<keyword evidence="3" id="KW-1185">Reference proteome</keyword>
<feature type="region of interest" description="Disordered" evidence="1">
    <location>
        <begin position="72"/>
        <end position="97"/>
    </location>
</feature>
<evidence type="ECO:0000313" key="3">
    <source>
        <dbReference type="Proteomes" id="UP000799424"/>
    </source>
</evidence>
<evidence type="ECO:0000256" key="1">
    <source>
        <dbReference type="SAM" id="MobiDB-lite"/>
    </source>
</evidence>
<dbReference type="EMBL" id="MU006239">
    <property type="protein sequence ID" value="KAF2820838.1"/>
    <property type="molecule type" value="Genomic_DNA"/>
</dbReference>
<protein>
    <submittedName>
        <fullName evidence="2">Uncharacterized protein</fullName>
    </submittedName>
</protein>
<dbReference type="Proteomes" id="UP000799424">
    <property type="component" value="Unassembled WGS sequence"/>
</dbReference>
<dbReference type="AlphaFoldDB" id="A0A6A6ZIX2"/>
<accession>A0A6A6ZIX2</accession>